<protein>
    <submittedName>
        <fullName evidence="3">Uncharacterized protein</fullName>
    </submittedName>
</protein>
<dbReference type="OrthoDB" id="448341at2759"/>
<dbReference type="EMBL" id="CAJNJA010016869">
    <property type="protein sequence ID" value="CAE7390090.1"/>
    <property type="molecule type" value="Genomic_DNA"/>
</dbReference>
<name>A0A812QE82_9DINO</name>
<sequence length="273" mass="30609">MQAAKEELATLQETERGAEHVQSETLQLHAQLRVAEDKAKHVEALASTKKAELGDTDDKFSKQTERMQQVEQSRDRVRAEAAAGPESAALRSTPWAPALKATADEEEAHVSKRLEQLRHDQAAAGGMRRNLESELQLLGAEAEKLRGELAFLTKENADAQQRLHLVSPAMQEARRRVKDLELQMQAARDEALHEKELTQRLEREADVCQEKLRALRDENVRLSEHCTELEVLVSKPRGFTGRNPTACVASFPSEAGWKKNQLQVEKPKSSSKL</sequence>
<evidence type="ECO:0000313" key="4">
    <source>
        <dbReference type="Proteomes" id="UP000601435"/>
    </source>
</evidence>
<evidence type="ECO:0000256" key="2">
    <source>
        <dbReference type="SAM" id="MobiDB-lite"/>
    </source>
</evidence>
<keyword evidence="1" id="KW-0175">Coiled coil</keyword>
<comment type="caution">
    <text evidence="3">The sequence shown here is derived from an EMBL/GenBank/DDBJ whole genome shotgun (WGS) entry which is preliminary data.</text>
</comment>
<feature type="compositionally biased region" description="Basic and acidic residues" evidence="2">
    <location>
        <begin position="1"/>
        <end position="22"/>
    </location>
</feature>
<gene>
    <name evidence="3" type="ORF">SNEC2469_LOCUS10594</name>
</gene>
<proteinExistence type="predicted"/>
<feature type="compositionally biased region" description="Basic and acidic residues" evidence="2">
    <location>
        <begin position="46"/>
        <end position="65"/>
    </location>
</feature>
<feature type="coiled-coil region" evidence="1">
    <location>
        <begin position="128"/>
        <end position="232"/>
    </location>
</feature>
<dbReference type="Proteomes" id="UP000601435">
    <property type="component" value="Unassembled WGS sequence"/>
</dbReference>
<accession>A0A812QE82</accession>
<dbReference type="AlphaFoldDB" id="A0A812QE82"/>
<evidence type="ECO:0000256" key="1">
    <source>
        <dbReference type="SAM" id="Coils"/>
    </source>
</evidence>
<reference evidence="3" key="1">
    <citation type="submission" date="2021-02" db="EMBL/GenBank/DDBJ databases">
        <authorList>
            <person name="Dougan E. K."/>
            <person name="Rhodes N."/>
            <person name="Thang M."/>
            <person name="Chan C."/>
        </authorList>
    </citation>
    <scope>NUCLEOTIDE SEQUENCE</scope>
</reference>
<feature type="region of interest" description="Disordered" evidence="2">
    <location>
        <begin position="1"/>
        <end position="24"/>
    </location>
</feature>
<feature type="compositionally biased region" description="Low complexity" evidence="2">
    <location>
        <begin position="80"/>
        <end position="89"/>
    </location>
</feature>
<organism evidence="3 4">
    <name type="scientific">Symbiodinium necroappetens</name>
    <dbReference type="NCBI Taxonomy" id="1628268"/>
    <lineage>
        <taxon>Eukaryota</taxon>
        <taxon>Sar</taxon>
        <taxon>Alveolata</taxon>
        <taxon>Dinophyceae</taxon>
        <taxon>Suessiales</taxon>
        <taxon>Symbiodiniaceae</taxon>
        <taxon>Symbiodinium</taxon>
    </lineage>
</organism>
<keyword evidence="4" id="KW-1185">Reference proteome</keyword>
<feature type="region of interest" description="Disordered" evidence="2">
    <location>
        <begin position="46"/>
        <end position="92"/>
    </location>
</feature>
<evidence type="ECO:0000313" key="3">
    <source>
        <dbReference type="EMBL" id="CAE7390090.1"/>
    </source>
</evidence>